<dbReference type="InterPro" id="IPR002048">
    <property type="entry name" value="EF_hand_dom"/>
</dbReference>
<name>A0ABM8Z092_9PROT</name>
<evidence type="ECO:0000259" key="3">
    <source>
        <dbReference type="PROSITE" id="PS50222"/>
    </source>
</evidence>
<dbReference type="SUPFAM" id="SSF47473">
    <property type="entry name" value="EF-hand"/>
    <property type="match status" value="1"/>
</dbReference>
<dbReference type="RefSeq" id="WP_239797034.1">
    <property type="nucleotide sequence ID" value="NZ_OU912926.1"/>
</dbReference>
<keyword evidence="5" id="KW-1185">Reference proteome</keyword>
<evidence type="ECO:0000313" key="5">
    <source>
        <dbReference type="Proteomes" id="UP000839052"/>
    </source>
</evidence>
<dbReference type="Gene3D" id="1.10.238.10">
    <property type="entry name" value="EF-hand"/>
    <property type="match status" value="1"/>
</dbReference>
<dbReference type="Proteomes" id="UP000839052">
    <property type="component" value="Chromosome"/>
</dbReference>
<protein>
    <submittedName>
        <fullName evidence="4">EF hand</fullName>
    </submittedName>
</protein>
<dbReference type="InterPro" id="IPR018247">
    <property type="entry name" value="EF_Hand_1_Ca_BS"/>
</dbReference>
<evidence type="ECO:0000256" key="2">
    <source>
        <dbReference type="SAM" id="SignalP"/>
    </source>
</evidence>
<dbReference type="PROSITE" id="PS00018">
    <property type="entry name" value="EF_HAND_1"/>
    <property type="match status" value="1"/>
</dbReference>
<gene>
    <name evidence="4" type="ORF">NTG6680_1966</name>
</gene>
<reference evidence="4 5" key="1">
    <citation type="submission" date="2021-10" db="EMBL/GenBank/DDBJ databases">
        <authorList>
            <person name="Koch H."/>
        </authorList>
    </citation>
    <scope>NUCLEOTIDE SEQUENCE [LARGE SCALE GENOMIC DNA]</scope>
    <source>
        <strain evidence="4">6680</strain>
    </source>
</reference>
<dbReference type="Pfam" id="PF13202">
    <property type="entry name" value="EF-hand_5"/>
    <property type="match status" value="1"/>
</dbReference>
<feature type="domain" description="EF-hand" evidence="3">
    <location>
        <begin position="59"/>
        <end position="92"/>
    </location>
</feature>
<feature type="chain" id="PRO_5046457823" evidence="2">
    <location>
        <begin position="32"/>
        <end position="92"/>
    </location>
</feature>
<dbReference type="PROSITE" id="PS50222">
    <property type="entry name" value="EF_HAND_2"/>
    <property type="match status" value="1"/>
</dbReference>
<evidence type="ECO:0000256" key="1">
    <source>
        <dbReference type="SAM" id="MobiDB-lite"/>
    </source>
</evidence>
<feature type="region of interest" description="Disordered" evidence="1">
    <location>
        <begin position="70"/>
        <end position="92"/>
    </location>
</feature>
<dbReference type="EMBL" id="OU912926">
    <property type="protein sequence ID" value="CAG9933215.1"/>
    <property type="molecule type" value="Genomic_DNA"/>
</dbReference>
<accession>A0ABM8Z092</accession>
<dbReference type="InterPro" id="IPR011992">
    <property type="entry name" value="EF-hand-dom_pair"/>
</dbReference>
<organism evidence="4 5">
    <name type="scientific">Candidatus Nitrotoga arctica</name>
    <dbReference type="NCBI Taxonomy" id="453162"/>
    <lineage>
        <taxon>Bacteria</taxon>
        <taxon>Pseudomonadati</taxon>
        <taxon>Pseudomonadota</taxon>
        <taxon>Betaproteobacteria</taxon>
        <taxon>Nitrosomonadales</taxon>
        <taxon>Gallionellaceae</taxon>
        <taxon>Candidatus Nitrotoga</taxon>
    </lineage>
</organism>
<sequence>MNYSSTLQNKAAQSIALASMLLIGAIGIVQADSVTKEGAPSWAAYDTNNDSSVSLEEATTNKMPIQVFKELDTNHDGKLSSDEFNKESRPMK</sequence>
<keyword evidence="2" id="KW-0732">Signal</keyword>
<feature type="signal peptide" evidence="2">
    <location>
        <begin position="1"/>
        <end position="31"/>
    </location>
</feature>
<evidence type="ECO:0000313" key="4">
    <source>
        <dbReference type="EMBL" id="CAG9933215.1"/>
    </source>
</evidence>
<proteinExistence type="predicted"/>